<evidence type="ECO:0000256" key="1">
    <source>
        <dbReference type="ARBA" id="ARBA00022490"/>
    </source>
</evidence>
<accession>A0A1F7VEE7</accession>
<gene>
    <name evidence="5" type="ORF">A3H75_02715</name>
</gene>
<sequence length="154" mass="17052">MSLSLAEKIESMLFVASQPFSARQLAKLMKSDEDAVRGALAELEKKYEAEGGLSLLRRGADVALATKAEAGPMIGAFLKEQVRGELTRPQLETLTIIAYRGPVTKAELELVRGVNCSLIVRNLLMRGLIEEHQDPVMHTEVYEPSFEFLRHLGV</sequence>
<keyword evidence="3" id="KW-0159">Chromosome partition</keyword>
<dbReference type="Gene3D" id="1.10.10.10">
    <property type="entry name" value="Winged helix-like DNA-binding domain superfamily/Winged helix DNA-binding domain"/>
    <property type="match status" value="2"/>
</dbReference>
<dbReference type="STRING" id="1802410.A3H75_02715"/>
<dbReference type="InterPro" id="IPR005234">
    <property type="entry name" value="ScpB_csome_segregation"/>
</dbReference>
<organism evidence="5 6">
    <name type="scientific">Candidatus Uhrbacteria bacterium RIFCSPLOWO2_02_FULL_51_9</name>
    <dbReference type="NCBI Taxonomy" id="1802410"/>
    <lineage>
        <taxon>Bacteria</taxon>
        <taxon>Candidatus Uhriibacteriota</taxon>
    </lineage>
</organism>
<dbReference type="EMBL" id="MGES01000021">
    <property type="protein sequence ID" value="OGL88922.1"/>
    <property type="molecule type" value="Genomic_DNA"/>
</dbReference>
<dbReference type="InterPro" id="IPR036390">
    <property type="entry name" value="WH_DNA-bd_sf"/>
</dbReference>
<reference evidence="5 6" key="1">
    <citation type="journal article" date="2016" name="Nat. Commun.">
        <title>Thousands of microbial genomes shed light on interconnected biogeochemical processes in an aquifer system.</title>
        <authorList>
            <person name="Anantharaman K."/>
            <person name="Brown C.T."/>
            <person name="Hug L.A."/>
            <person name="Sharon I."/>
            <person name="Castelle C.J."/>
            <person name="Probst A.J."/>
            <person name="Thomas B.C."/>
            <person name="Singh A."/>
            <person name="Wilkins M.J."/>
            <person name="Karaoz U."/>
            <person name="Brodie E.L."/>
            <person name="Williams K.H."/>
            <person name="Hubbard S.S."/>
            <person name="Banfield J.F."/>
        </authorList>
    </citation>
    <scope>NUCLEOTIDE SEQUENCE [LARGE SCALE GENOMIC DNA]</scope>
</reference>
<dbReference type="PANTHER" id="PTHR34298">
    <property type="entry name" value="SEGREGATION AND CONDENSATION PROTEIN B"/>
    <property type="match status" value="1"/>
</dbReference>
<evidence type="ECO:0000313" key="6">
    <source>
        <dbReference type="Proteomes" id="UP000176678"/>
    </source>
</evidence>
<evidence type="ECO:0000256" key="3">
    <source>
        <dbReference type="ARBA" id="ARBA00022829"/>
    </source>
</evidence>
<keyword evidence="4" id="KW-0131">Cell cycle</keyword>
<comment type="caution">
    <text evidence="5">The sequence shown here is derived from an EMBL/GenBank/DDBJ whole genome shotgun (WGS) entry which is preliminary data.</text>
</comment>
<evidence type="ECO:0000313" key="5">
    <source>
        <dbReference type="EMBL" id="OGL88922.1"/>
    </source>
</evidence>
<keyword evidence="1" id="KW-0963">Cytoplasm</keyword>
<name>A0A1F7VEE7_9BACT</name>
<proteinExistence type="predicted"/>
<dbReference type="GO" id="GO:0051304">
    <property type="term" value="P:chromosome separation"/>
    <property type="evidence" value="ECO:0007669"/>
    <property type="project" value="InterPro"/>
</dbReference>
<evidence type="ECO:0000256" key="2">
    <source>
        <dbReference type="ARBA" id="ARBA00022618"/>
    </source>
</evidence>
<protein>
    <recommendedName>
        <fullName evidence="7">SMC-Scp complex subunit ScpB</fullName>
    </recommendedName>
</protein>
<dbReference type="Pfam" id="PF04079">
    <property type="entry name" value="SMC_ScpB"/>
    <property type="match status" value="1"/>
</dbReference>
<feature type="non-terminal residue" evidence="5">
    <location>
        <position position="154"/>
    </location>
</feature>
<dbReference type="GO" id="GO:0051301">
    <property type="term" value="P:cell division"/>
    <property type="evidence" value="ECO:0007669"/>
    <property type="project" value="UniProtKB-KW"/>
</dbReference>
<dbReference type="AlphaFoldDB" id="A0A1F7VEE7"/>
<dbReference type="PANTHER" id="PTHR34298:SF2">
    <property type="entry name" value="SEGREGATION AND CONDENSATION PROTEIN B"/>
    <property type="match status" value="1"/>
</dbReference>
<dbReference type="Proteomes" id="UP000176678">
    <property type="component" value="Unassembled WGS sequence"/>
</dbReference>
<evidence type="ECO:0008006" key="7">
    <source>
        <dbReference type="Google" id="ProtNLM"/>
    </source>
</evidence>
<dbReference type="SUPFAM" id="SSF46785">
    <property type="entry name" value="Winged helix' DNA-binding domain"/>
    <property type="match status" value="2"/>
</dbReference>
<keyword evidence="2" id="KW-0132">Cell division</keyword>
<evidence type="ECO:0000256" key="4">
    <source>
        <dbReference type="ARBA" id="ARBA00023306"/>
    </source>
</evidence>
<dbReference type="InterPro" id="IPR036388">
    <property type="entry name" value="WH-like_DNA-bd_sf"/>
</dbReference>